<feature type="chain" id="PRO_5016648316" evidence="2">
    <location>
        <begin position="22"/>
        <end position="153"/>
    </location>
</feature>
<feature type="signal peptide" evidence="2">
    <location>
        <begin position="1"/>
        <end position="21"/>
    </location>
</feature>
<dbReference type="PANTHER" id="PTHR31446:SF29">
    <property type="entry name" value="ACID PHOSPHATASE_VANADIUM-DEPENDENT HALOPEROXIDASE-RELATED PROTEIN"/>
    <property type="match status" value="1"/>
</dbReference>
<organism evidence="3 4">
    <name type="scientific">Faecalicoccus pleomorphus</name>
    <dbReference type="NCBI Taxonomy" id="1323"/>
    <lineage>
        <taxon>Bacteria</taxon>
        <taxon>Bacillati</taxon>
        <taxon>Bacillota</taxon>
        <taxon>Erysipelotrichia</taxon>
        <taxon>Erysipelotrichales</taxon>
        <taxon>Erysipelotrichaceae</taxon>
        <taxon>Faecalicoccus</taxon>
    </lineage>
</organism>
<feature type="transmembrane region" description="Helical" evidence="1">
    <location>
        <begin position="130"/>
        <end position="152"/>
    </location>
</feature>
<dbReference type="GeneID" id="77461354"/>
<evidence type="ECO:0000256" key="1">
    <source>
        <dbReference type="SAM" id="Phobius"/>
    </source>
</evidence>
<keyword evidence="1" id="KW-0812">Transmembrane</keyword>
<keyword evidence="1" id="KW-0472">Membrane</keyword>
<dbReference type="OrthoDB" id="9792681at2"/>
<proteinExistence type="predicted"/>
<evidence type="ECO:0000313" key="4">
    <source>
        <dbReference type="Proteomes" id="UP000255523"/>
    </source>
</evidence>
<keyword evidence="2" id="KW-0732">Signal</keyword>
<dbReference type="RefSeq" id="WP_022789653.1">
    <property type="nucleotide sequence ID" value="NZ_CAUWMU010000036.1"/>
</dbReference>
<keyword evidence="4" id="KW-1185">Reference proteome</keyword>
<keyword evidence="1" id="KW-1133">Transmembrane helix</keyword>
<sequence length="153" mass="17038">MFPQALFPLFVALSCNLIAQAAKTIFYYLKSGKWDLHWVVASGGFPSSHSSTVTGLSMAIGMQEGFDSTIFAVTAVFAFIVMYDACHVRYYSGKNIELTQQLIKDLKDMEVQLDNPIYEEQLKSVLGHRFIEVLGGFVVGLVFPLLFIPLFLG</sequence>
<name>A0A380LJI8_9FIRM</name>
<evidence type="ECO:0000256" key="2">
    <source>
        <dbReference type="SAM" id="SignalP"/>
    </source>
</evidence>
<dbReference type="PANTHER" id="PTHR31446">
    <property type="entry name" value="ACID PHOSPHATASE/VANADIUM-DEPENDENT HALOPEROXIDASE-RELATED PROTEIN"/>
    <property type="match status" value="1"/>
</dbReference>
<dbReference type="Proteomes" id="UP000255523">
    <property type="component" value="Unassembled WGS sequence"/>
</dbReference>
<reference evidence="3 4" key="1">
    <citation type="submission" date="2018-06" db="EMBL/GenBank/DDBJ databases">
        <authorList>
            <consortium name="Pathogen Informatics"/>
            <person name="Doyle S."/>
        </authorList>
    </citation>
    <scope>NUCLEOTIDE SEQUENCE [LARGE SCALE GENOMIC DNA]</scope>
    <source>
        <strain evidence="3 4">NCTC11087</strain>
    </source>
</reference>
<protein>
    <submittedName>
        <fullName evidence="3">Divergent PAP2 family</fullName>
    </submittedName>
</protein>
<dbReference type="Pfam" id="PF02681">
    <property type="entry name" value="DUF212"/>
    <property type="match status" value="1"/>
</dbReference>
<dbReference type="InterPro" id="IPR003832">
    <property type="entry name" value="DUF212"/>
</dbReference>
<gene>
    <name evidence="3" type="ORF">NCTC11087_00363</name>
</gene>
<evidence type="ECO:0000313" key="3">
    <source>
        <dbReference type="EMBL" id="SUO03501.1"/>
    </source>
</evidence>
<feature type="transmembrane region" description="Helical" evidence="1">
    <location>
        <begin position="68"/>
        <end position="86"/>
    </location>
</feature>
<dbReference type="AlphaFoldDB" id="A0A380LJI8"/>
<accession>A0A380LJI8</accession>
<dbReference type="EMBL" id="UHFX01000003">
    <property type="protein sequence ID" value="SUO03501.1"/>
    <property type="molecule type" value="Genomic_DNA"/>
</dbReference>